<gene>
    <name evidence="2" type="ORF">MX635_02670</name>
</gene>
<reference evidence="2" key="1">
    <citation type="submission" date="2022-04" db="EMBL/GenBank/DDBJ databases">
        <title>Draft genome sequences of lactic acid bacteria (LAB) strains involved in meat spoilage.</title>
        <authorList>
            <person name="Palevich N."/>
        </authorList>
    </citation>
    <scope>NUCLEOTIDE SEQUENCE</scope>
    <source>
        <strain evidence="2">9-14</strain>
    </source>
</reference>
<comment type="caution">
    <text evidence="2">The sequence shown here is derived from an EMBL/GenBank/DDBJ whole genome shotgun (WGS) entry which is preliminary data.</text>
</comment>
<keyword evidence="1" id="KW-0472">Membrane</keyword>
<protein>
    <submittedName>
        <fullName evidence="2">Pilus assembly protein</fullName>
    </submittedName>
</protein>
<dbReference type="Proteomes" id="UP001249945">
    <property type="component" value="Unassembled WGS sequence"/>
</dbReference>
<evidence type="ECO:0000313" key="3">
    <source>
        <dbReference type="Proteomes" id="UP001249945"/>
    </source>
</evidence>
<accession>A0AAW8R8N2</accession>
<keyword evidence="1" id="KW-0812">Transmembrane</keyword>
<organism evidence="2 3">
    <name type="scientific">Carnobacterium divergens</name>
    <name type="common">Lactobacillus divergens</name>
    <dbReference type="NCBI Taxonomy" id="2748"/>
    <lineage>
        <taxon>Bacteria</taxon>
        <taxon>Bacillati</taxon>
        <taxon>Bacillota</taxon>
        <taxon>Bacilli</taxon>
        <taxon>Lactobacillales</taxon>
        <taxon>Carnobacteriaceae</taxon>
        <taxon>Carnobacterium</taxon>
    </lineage>
</organism>
<evidence type="ECO:0000256" key="1">
    <source>
        <dbReference type="SAM" id="Phobius"/>
    </source>
</evidence>
<feature type="transmembrane region" description="Helical" evidence="1">
    <location>
        <begin position="12"/>
        <end position="34"/>
    </location>
</feature>
<dbReference type="EMBL" id="JALRMR010000002">
    <property type="protein sequence ID" value="MDT1973292.1"/>
    <property type="molecule type" value="Genomic_DNA"/>
</dbReference>
<evidence type="ECO:0000313" key="2">
    <source>
        <dbReference type="EMBL" id="MDT1973292.1"/>
    </source>
</evidence>
<proteinExistence type="predicted"/>
<keyword evidence="1" id="KW-1133">Transmembrane helix</keyword>
<dbReference type="RefSeq" id="WP_135022878.1">
    <property type="nucleotide sequence ID" value="NZ_JALRMR010000002.1"/>
</dbReference>
<name>A0AAW8R8N2_CARDV</name>
<sequence>MKKWWRKEEGSLILETAIILPFFLMFVFLLWTLIRISVIQMALDKSTSELVQSVNSSAYGISIVVDKGNDLKEQVKNKAKGGLDQWLQKSPDEAAKMLNITSINNIVVDSLSAQYDELVNIDQIGASYYSTVVGVNGSLSKAKLKSAFKSNVLTKTSGEISGYYGDGNVKIEKVDPVQATGHNQLYKVHVSYKVPLNLPFIEKEIKLQSSAGGYLWTTNK</sequence>
<dbReference type="AlphaFoldDB" id="A0AAW8R8N2"/>